<evidence type="ECO:0000256" key="2">
    <source>
        <dbReference type="ARBA" id="ARBA00023125"/>
    </source>
</evidence>
<evidence type="ECO:0000256" key="3">
    <source>
        <dbReference type="ARBA" id="ARBA00023163"/>
    </source>
</evidence>
<sequence length="343" mass="39343">MALKRKDRIFPGESILVSRSEYESVYRLEFEDGFGTMTSRTVMPGVTLIFNDFHTNHEFPGESRCPGMIEINHCRTGRYECTMRDGRIVWLGPQDFAVSDMGRPPVRCCFGQKIYQGISLVVEPGAAERSLFQMLGEGAPRLTELFQCLLSPQSFLLLRSDPRIQHIFSEMYEVLEDGAMAYYRLKTAELMFFLYERHKAARSAEGGYHSRNMTDRVREMEARMTEDLRVRRSVSDLAQEYGVGISTVKKYFQQIYGESPYAHLKRRRMEEAAFLLTTTGQSIAQIAETVGYQNTSKFSAAFRDIYGQSPTQYRRTSELLWMSRNSSADGTVTMSHKAGRKRS</sequence>
<dbReference type="InterPro" id="IPR018060">
    <property type="entry name" value="HTH_AraC"/>
</dbReference>
<accession>A0A9D1XFQ0</accession>
<evidence type="ECO:0000313" key="6">
    <source>
        <dbReference type="Proteomes" id="UP000886890"/>
    </source>
</evidence>
<reference evidence="5" key="2">
    <citation type="submission" date="2021-04" db="EMBL/GenBank/DDBJ databases">
        <authorList>
            <person name="Gilroy R."/>
        </authorList>
    </citation>
    <scope>NUCLEOTIDE SEQUENCE</scope>
    <source>
        <strain evidence="5">CHK183-1962</strain>
    </source>
</reference>
<feature type="domain" description="HTH araC/xylS-type" evidence="4">
    <location>
        <begin position="218"/>
        <end position="316"/>
    </location>
</feature>
<dbReference type="PANTHER" id="PTHR47893">
    <property type="entry name" value="REGULATORY PROTEIN PCHR"/>
    <property type="match status" value="1"/>
</dbReference>
<dbReference type="InterPro" id="IPR020449">
    <property type="entry name" value="Tscrpt_reg_AraC-type_HTH"/>
</dbReference>
<organism evidence="5 6">
    <name type="scientific">Candidatus Fusicatenibacter merdavium</name>
    <dbReference type="NCBI Taxonomy" id="2838600"/>
    <lineage>
        <taxon>Bacteria</taxon>
        <taxon>Bacillati</taxon>
        <taxon>Bacillota</taxon>
        <taxon>Clostridia</taxon>
        <taxon>Lachnospirales</taxon>
        <taxon>Lachnospiraceae</taxon>
        <taxon>Fusicatenibacter</taxon>
    </lineage>
</organism>
<dbReference type="Pfam" id="PF12833">
    <property type="entry name" value="HTH_18"/>
    <property type="match status" value="1"/>
</dbReference>
<dbReference type="InterPro" id="IPR053142">
    <property type="entry name" value="PchR_regulatory_protein"/>
</dbReference>
<gene>
    <name evidence="5" type="ORF">H9734_11840</name>
</gene>
<dbReference type="GO" id="GO:0043565">
    <property type="term" value="F:sequence-specific DNA binding"/>
    <property type="evidence" value="ECO:0007669"/>
    <property type="project" value="InterPro"/>
</dbReference>
<name>A0A9D1XFQ0_9FIRM</name>
<dbReference type="Gene3D" id="1.10.10.60">
    <property type="entry name" value="Homeodomain-like"/>
    <property type="match status" value="1"/>
</dbReference>
<evidence type="ECO:0000256" key="1">
    <source>
        <dbReference type="ARBA" id="ARBA00023015"/>
    </source>
</evidence>
<dbReference type="GO" id="GO:0003700">
    <property type="term" value="F:DNA-binding transcription factor activity"/>
    <property type="evidence" value="ECO:0007669"/>
    <property type="project" value="InterPro"/>
</dbReference>
<dbReference type="PROSITE" id="PS01124">
    <property type="entry name" value="HTH_ARAC_FAMILY_2"/>
    <property type="match status" value="1"/>
</dbReference>
<dbReference type="Proteomes" id="UP000886890">
    <property type="component" value="Unassembled WGS sequence"/>
</dbReference>
<comment type="caution">
    <text evidence="5">The sequence shown here is derived from an EMBL/GenBank/DDBJ whole genome shotgun (WGS) entry which is preliminary data.</text>
</comment>
<dbReference type="AlphaFoldDB" id="A0A9D1XFQ0"/>
<dbReference type="EMBL" id="DXEK01000193">
    <property type="protein sequence ID" value="HIX78262.1"/>
    <property type="molecule type" value="Genomic_DNA"/>
</dbReference>
<dbReference type="SUPFAM" id="SSF46689">
    <property type="entry name" value="Homeodomain-like"/>
    <property type="match status" value="1"/>
</dbReference>
<reference evidence="5" key="1">
    <citation type="journal article" date="2021" name="PeerJ">
        <title>Extensive microbial diversity within the chicken gut microbiome revealed by metagenomics and culture.</title>
        <authorList>
            <person name="Gilroy R."/>
            <person name="Ravi A."/>
            <person name="Getino M."/>
            <person name="Pursley I."/>
            <person name="Horton D.L."/>
            <person name="Alikhan N.F."/>
            <person name="Baker D."/>
            <person name="Gharbi K."/>
            <person name="Hall N."/>
            <person name="Watson M."/>
            <person name="Adriaenssens E.M."/>
            <person name="Foster-Nyarko E."/>
            <person name="Jarju S."/>
            <person name="Secka A."/>
            <person name="Antonio M."/>
            <person name="Oren A."/>
            <person name="Chaudhuri R.R."/>
            <person name="La Ragione R."/>
            <person name="Hildebrand F."/>
            <person name="Pallen M.J."/>
        </authorList>
    </citation>
    <scope>NUCLEOTIDE SEQUENCE</scope>
    <source>
        <strain evidence="5">CHK183-1962</strain>
    </source>
</reference>
<dbReference type="InterPro" id="IPR018062">
    <property type="entry name" value="HTH_AraC-typ_CS"/>
</dbReference>
<keyword evidence="2" id="KW-0238">DNA-binding</keyword>
<dbReference type="SMART" id="SM00342">
    <property type="entry name" value="HTH_ARAC"/>
    <property type="match status" value="1"/>
</dbReference>
<evidence type="ECO:0000313" key="5">
    <source>
        <dbReference type="EMBL" id="HIX78262.1"/>
    </source>
</evidence>
<dbReference type="PROSITE" id="PS00041">
    <property type="entry name" value="HTH_ARAC_FAMILY_1"/>
    <property type="match status" value="1"/>
</dbReference>
<dbReference type="PANTHER" id="PTHR47893:SF1">
    <property type="entry name" value="REGULATORY PROTEIN PCHR"/>
    <property type="match status" value="1"/>
</dbReference>
<protein>
    <submittedName>
        <fullName evidence="5">Helix-turn-helix transcriptional regulator</fullName>
    </submittedName>
</protein>
<dbReference type="InterPro" id="IPR009057">
    <property type="entry name" value="Homeodomain-like_sf"/>
</dbReference>
<dbReference type="PRINTS" id="PR00032">
    <property type="entry name" value="HTHARAC"/>
</dbReference>
<evidence type="ECO:0000259" key="4">
    <source>
        <dbReference type="PROSITE" id="PS01124"/>
    </source>
</evidence>
<keyword evidence="1" id="KW-0805">Transcription regulation</keyword>
<proteinExistence type="predicted"/>
<keyword evidence="3" id="KW-0804">Transcription</keyword>